<sequence length="618" mass="64498">MIPVDRPGIGWLLAGGVITGALCVVDYRARSRNTDDDAPASATETAESGAVEAHSTTPPMPATGEATAEVQAAAQEPAGNAQAAASTSAVEGSADVEADSVPSTDEGHVAAKLPASVGGSSRTTESSRETSAAAVDATDTDRPAVVDKDSAAAAPGSSSPAVAAGHTSSAEAGKPSLATPPGESSRTAPDNASVQKQAQGADDATGRGKAPSAEPITARDRLWWTVAALVLLGVGTVRAAGWLFVLCVLAACVAGSLAVLGRRTSRGIVHDMVAVPFASFGAVPWAFSGLREARPAELSSVRRYGVSVAATVALLVVFVPLLGGADATFADLLSGLVPTVDAATAWQWILLFGVVAAGALGALYLLAGPPAAAAVSPRPARLWSRSEWVLPVGALTVLFGVFVGAQFVALFGGDDYVQRTAGLTYAEYARSGFWQLSAVSILTLAVILAVLRWSSHETAADRRWLRILLSAVSVLALVIVGSALARMWTYQQAYGFTVLRLLVEVCELWVGLVYVLVLVAITRLRWSWVPRAAVGTALGTLIALAVLNPEHLVADRNIDRWEHGKRLDTAYLSDLSPDIIPALTQLPPELRTEIEDPIRADLDDDHWWSWNFSRSSAR</sequence>
<dbReference type="EMBL" id="BMNE01000001">
    <property type="protein sequence ID" value="GGN67681.1"/>
    <property type="molecule type" value="Genomic_DNA"/>
</dbReference>
<keyword evidence="2" id="KW-0472">Membrane</keyword>
<reference evidence="4" key="1">
    <citation type="journal article" date="2019" name="Int. J. Syst. Evol. Microbiol.">
        <title>The Global Catalogue of Microorganisms (GCM) 10K type strain sequencing project: providing services to taxonomists for standard genome sequencing and annotation.</title>
        <authorList>
            <consortium name="The Broad Institute Genomics Platform"/>
            <consortium name="The Broad Institute Genome Sequencing Center for Infectious Disease"/>
            <person name="Wu L."/>
            <person name="Ma J."/>
        </authorList>
    </citation>
    <scope>NUCLEOTIDE SEQUENCE [LARGE SCALE GENOMIC DNA]</scope>
    <source>
        <strain evidence="4">CGMCC 4.7329</strain>
    </source>
</reference>
<feature type="compositionally biased region" description="Basic and acidic residues" evidence="1">
    <location>
        <begin position="139"/>
        <end position="150"/>
    </location>
</feature>
<evidence type="ECO:0000313" key="3">
    <source>
        <dbReference type="EMBL" id="GGN67681.1"/>
    </source>
</evidence>
<feature type="transmembrane region" description="Helical" evidence="2">
    <location>
        <begin position="432"/>
        <end position="453"/>
    </location>
</feature>
<feature type="transmembrane region" description="Helical" evidence="2">
    <location>
        <begin position="304"/>
        <end position="325"/>
    </location>
</feature>
<feature type="compositionally biased region" description="Polar residues" evidence="1">
    <location>
        <begin position="182"/>
        <end position="198"/>
    </location>
</feature>
<feature type="region of interest" description="Disordered" evidence="1">
    <location>
        <begin position="32"/>
        <end position="213"/>
    </location>
</feature>
<dbReference type="InterPro" id="IPR025291">
    <property type="entry name" value="DUF4153"/>
</dbReference>
<keyword evidence="2" id="KW-0812">Transmembrane</keyword>
<feature type="transmembrane region" description="Helical" evidence="2">
    <location>
        <begin position="528"/>
        <end position="547"/>
    </location>
</feature>
<feature type="compositionally biased region" description="Low complexity" evidence="1">
    <location>
        <begin position="116"/>
        <end position="137"/>
    </location>
</feature>
<feature type="transmembrane region" description="Helical" evidence="2">
    <location>
        <begin position="243"/>
        <end position="260"/>
    </location>
</feature>
<evidence type="ECO:0000313" key="4">
    <source>
        <dbReference type="Proteomes" id="UP000658127"/>
    </source>
</evidence>
<gene>
    <name evidence="3" type="ORF">GCM10011610_04170</name>
</gene>
<protein>
    <recommendedName>
        <fullName evidence="5">DUF4173 domain-containing protein</fullName>
    </recommendedName>
</protein>
<feature type="compositionally biased region" description="Low complexity" evidence="1">
    <location>
        <begin position="62"/>
        <end position="89"/>
    </location>
</feature>
<evidence type="ECO:0000256" key="2">
    <source>
        <dbReference type="SAM" id="Phobius"/>
    </source>
</evidence>
<feature type="transmembrane region" description="Helical" evidence="2">
    <location>
        <begin position="388"/>
        <end position="412"/>
    </location>
</feature>
<organism evidence="3 4">
    <name type="scientific">Nocardia rhizosphaerihabitans</name>
    <dbReference type="NCBI Taxonomy" id="1691570"/>
    <lineage>
        <taxon>Bacteria</taxon>
        <taxon>Bacillati</taxon>
        <taxon>Actinomycetota</taxon>
        <taxon>Actinomycetes</taxon>
        <taxon>Mycobacteriales</taxon>
        <taxon>Nocardiaceae</taxon>
        <taxon>Nocardia</taxon>
    </lineage>
</organism>
<name>A0ABQ2K6B7_9NOCA</name>
<dbReference type="Proteomes" id="UP000658127">
    <property type="component" value="Unassembled WGS sequence"/>
</dbReference>
<keyword evidence="4" id="KW-1185">Reference proteome</keyword>
<feature type="transmembrane region" description="Helical" evidence="2">
    <location>
        <begin position="465"/>
        <end position="485"/>
    </location>
</feature>
<dbReference type="Pfam" id="PF13687">
    <property type="entry name" value="DUF4153"/>
    <property type="match status" value="1"/>
</dbReference>
<feature type="transmembrane region" description="Helical" evidence="2">
    <location>
        <begin position="497"/>
        <end position="521"/>
    </location>
</feature>
<evidence type="ECO:0000256" key="1">
    <source>
        <dbReference type="SAM" id="MobiDB-lite"/>
    </source>
</evidence>
<comment type="caution">
    <text evidence="3">The sequence shown here is derived from an EMBL/GenBank/DDBJ whole genome shotgun (WGS) entry which is preliminary data.</text>
</comment>
<proteinExistence type="predicted"/>
<keyword evidence="2" id="KW-1133">Transmembrane helix</keyword>
<feature type="transmembrane region" description="Helical" evidence="2">
    <location>
        <begin position="345"/>
        <end position="367"/>
    </location>
</feature>
<feature type="compositionally biased region" description="Low complexity" evidence="1">
    <location>
        <begin position="151"/>
        <end position="165"/>
    </location>
</feature>
<accession>A0ABQ2K6B7</accession>
<evidence type="ECO:0008006" key="5">
    <source>
        <dbReference type="Google" id="ProtNLM"/>
    </source>
</evidence>